<evidence type="ECO:0000313" key="1">
    <source>
        <dbReference type="EMBL" id="KJJ39338.1"/>
    </source>
</evidence>
<dbReference type="EMBL" id="JSVU01000002">
    <property type="protein sequence ID" value="KJJ39338.1"/>
    <property type="molecule type" value="Genomic_DNA"/>
</dbReference>
<dbReference type="RefSeq" id="WP_045079513.1">
    <property type="nucleotide sequence ID" value="NZ_JSVU01000002.1"/>
</dbReference>
<reference evidence="1 2" key="1">
    <citation type="submission" date="2014-10" db="EMBL/GenBank/DDBJ databases">
        <title>Genome sequencing of Vitellibacter vladivostokensis KMM 3516.</title>
        <authorList>
            <person name="Thevarajoo S."/>
            <person name="Selvaratnam C."/>
            <person name="Goh K.M."/>
            <person name="Chong C.S."/>
        </authorList>
    </citation>
    <scope>NUCLEOTIDE SEQUENCE [LARGE SCALE GENOMIC DNA]</scope>
    <source>
        <strain evidence="1 2">KMM 3516</strain>
    </source>
</reference>
<protein>
    <submittedName>
        <fullName evidence="1">Uncharacterized protein</fullName>
    </submittedName>
</protein>
<comment type="caution">
    <text evidence="1">The sequence shown here is derived from an EMBL/GenBank/DDBJ whole genome shotgun (WGS) entry which is preliminary data.</text>
</comment>
<accession>A0ABR5DKP1</accession>
<name>A0ABR5DKP1_9FLAO</name>
<proteinExistence type="predicted"/>
<evidence type="ECO:0000313" key="2">
    <source>
        <dbReference type="Proteomes" id="UP000033497"/>
    </source>
</evidence>
<sequence>MSIIKTVQRLEFENVFPEEKPNTVLEYLKLVSAPTLLGIIGFNNIVPAPNFDNFFNNQDIQWDIIQRVKKYGRENKLPEPPEVVSREASLRLAEIILANRKTLLDENKNSDKDSDEINIFKAFLIINKEVNIKQNFGNSQDNVDKMADMAITMAFSSADIGLYSNTDWEFGKLLYTTIVKFEYLLEFLASQKEYQYLEVALCKNFKEVNIADLKKQVKLLLATVFKMKYEKVYKLVPEKAKHIRFLNTLASAEIDESSDFTNLKNYPIYKIDEKTFSFIDYFFVVDKFFKSVRFILKDAYNAHHNLPPKDGSFFSFYNTKFSEEFLMKRVLDDIFHWDYMVKRQEVNTKDNEPDYYSRHSNTIYLFENKDVLVAAGIKSSSDIDDIKKLLKKKFLDDGDRAVGIGQLVNSIQQIVENDFKYDEYANQIENLIIYPILIVSDRIFEILGMNYTLNKWHLELVKEKLGNKYNPDFIKNLTFIDIDTLIFWQPHLREKDFHLKDIVDDHHRKMNKVAKINSPNLQEAMKQANESFYNRLSPIGNRFQEYKFPTALLVDKFRDVLPE</sequence>
<gene>
    <name evidence="1" type="ORF">MB09_03590</name>
</gene>
<dbReference type="Proteomes" id="UP000033497">
    <property type="component" value="Unassembled WGS sequence"/>
</dbReference>
<keyword evidence="2" id="KW-1185">Reference proteome</keyword>
<organism evidence="1 2">
    <name type="scientific">Aequorivita vladivostokensis</name>
    <dbReference type="NCBI Taxonomy" id="171194"/>
    <lineage>
        <taxon>Bacteria</taxon>
        <taxon>Pseudomonadati</taxon>
        <taxon>Bacteroidota</taxon>
        <taxon>Flavobacteriia</taxon>
        <taxon>Flavobacteriales</taxon>
        <taxon>Flavobacteriaceae</taxon>
        <taxon>Aequorivita</taxon>
    </lineage>
</organism>